<dbReference type="Gene3D" id="3.40.190.10">
    <property type="entry name" value="Periplasmic binding protein-like II"/>
    <property type="match status" value="2"/>
</dbReference>
<dbReference type="CDD" id="cd08414">
    <property type="entry name" value="PBP2_LTTR_aromatics_like"/>
    <property type="match status" value="1"/>
</dbReference>
<evidence type="ECO:0000313" key="6">
    <source>
        <dbReference type="EMBL" id="MDJ1159959.1"/>
    </source>
</evidence>
<reference evidence="6 7" key="1">
    <citation type="submission" date="2023-05" db="EMBL/GenBank/DDBJ databases">
        <title>Chelatococcus sp. nov., a moderately thermophilic bacterium isolated from hot spring microbial mat.</title>
        <authorList>
            <person name="Hu C.-J."/>
            <person name="Li W.-J."/>
        </authorList>
    </citation>
    <scope>NUCLEOTIDE SEQUENCE [LARGE SCALE GENOMIC DNA]</scope>
    <source>
        <strain evidence="6 7">SYSU G07232</strain>
    </source>
</reference>
<dbReference type="Proteomes" id="UP001321492">
    <property type="component" value="Unassembled WGS sequence"/>
</dbReference>
<gene>
    <name evidence="6" type="ORF">QNA08_17235</name>
</gene>
<sequence>MTPGGRHALRHVKRIIAELDEIKRAGRRNGSGQLGEVRLGVRTPPIGDPLSDLLASWHRKDPKVELTLHEMHEHQICAALEAREIDGAFMTKHTLRPHAVYEPIYSERMFAALPSNHRLASCRKIDLTSLRPETILVQGWNDSQSARELYASFLGSGADFRAHPASKQSILALVAAGFGITLATAGQAQVKFPGVIFKSITDANALLELVLTWLPSREDSVVGCFIAFMRAEAHSLAVESEEVVHPN</sequence>
<evidence type="ECO:0000256" key="2">
    <source>
        <dbReference type="ARBA" id="ARBA00023015"/>
    </source>
</evidence>
<proteinExistence type="inferred from homology"/>
<dbReference type="SUPFAM" id="SSF53850">
    <property type="entry name" value="Periplasmic binding protein-like II"/>
    <property type="match status" value="1"/>
</dbReference>
<keyword evidence="7" id="KW-1185">Reference proteome</keyword>
<keyword evidence="4" id="KW-0804">Transcription</keyword>
<dbReference type="PANTHER" id="PTHR30346:SF0">
    <property type="entry name" value="HCA OPERON TRANSCRIPTIONAL ACTIVATOR HCAR"/>
    <property type="match status" value="1"/>
</dbReference>
<evidence type="ECO:0000256" key="1">
    <source>
        <dbReference type="ARBA" id="ARBA00009437"/>
    </source>
</evidence>
<evidence type="ECO:0000256" key="4">
    <source>
        <dbReference type="ARBA" id="ARBA00023163"/>
    </source>
</evidence>
<feature type="domain" description="LysR substrate-binding" evidence="5">
    <location>
        <begin position="32"/>
        <end position="232"/>
    </location>
</feature>
<evidence type="ECO:0000256" key="3">
    <source>
        <dbReference type="ARBA" id="ARBA00023125"/>
    </source>
</evidence>
<dbReference type="InterPro" id="IPR005119">
    <property type="entry name" value="LysR_subst-bd"/>
</dbReference>
<name>A0ABT7AKR1_9HYPH</name>
<keyword evidence="2" id="KW-0805">Transcription regulation</keyword>
<accession>A0ABT7AKR1</accession>
<dbReference type="RefSeq" id="WP_283741961.1">
    <property type="nucleotide sequence ID" value="NZ_JASJEV010000015.1"/>
</dbReference>
<comment type="caution">
    <text evidence="6">The sequence shown here is derived from an EMBL/GenBank/DDBJ whole genome shotgun (WGS) entry which is preliminary data.</text>
</comment>
<evidence type="ECO:0000259" key="5">
    <source>
        <dbReference type="Pfam" id="PF03466"/>
    </source>
</evidence>
<dbReference type="PANTHER" id="PTHR30346">
    <property type="entry name" value="TRANSCRIPTIONAL DUAL REGULATOR HCAR-RELATED"/>
    <property type="match status" value="1"/>
</dbReference>
<dbReference type="EMBL" id="JASJEV010000015">
    <property type="protein sequence ID" value="MDJ1159959.1"/>
    <property type="molecule type" value="Genomic_DNA"/>
</dbReference>
<comment type="similarity">
    <text evidence="1">Belongs to the LysR transcriptional regulatory family.</text>
</comment>
<keyword evidence="3" id="KW-0238">DNA-binding</keyword>
<evidence type="ECO:0000313" key="7">
    <source>
        <dbReference type="Proteomes" id="UP001321492"/>
    </source>
</evidence>
<organism evidence="6 7">
    <name type="scientific">Chelatococcus albus</name>
    <dbReference type="NCBI Taxonomy" id="3047466"/>
    <lineage>
        <taxon>Bacteria</taxon>
        <taxon>Pseudomonadati</taxon>
        <taxon>Pseudomonadota</taxon>
        <taxon>Alphaproteobacteria</taxon>
        <taxon>Hyphomicrobiales</taxon>
        <taxon>Chelatococcaceae</taxon>
        <taxon>Chelatococcus</taxon>
    </lineage>
</organism>
<protein>
    <submittedName>
        <fullName evidence="6">LysR family substrate-binding domain-containing protein</fullName>
    </submittedName>
</protein>
<dbReference type="Pfam" id="PF03466">
    <property type="entry name" value="LysR_substrate"/>
    <property type="match status" value="1"/>
</dbReference>